<feature type="compositionally biased region" description="Polar residues" evidence="1">
    <location>
        <begin position="330"/>
        <end position="341"/>
    </location>
</feature>
<feature type="region of interest" description="Disordered" evidence="1">
    <location>
        <begin position="39"/>
        <end position="104"/>
    </location>
</feature>
<organism evidence="2 3">
    <name type="scientific">Amylocarpus encephaloides</name>
    <dbReference type="NCBI Taxonomy" id="45428"/>
    <lineage>
        <taxon>Eukaryota</taxon>
        <taxon>Fungi</taxon>
        <taxon>Dikarya</taxon>
        <taxon>Ascomycota</taxon>
        <taxon>Pezizomycotina</taxon>
        <taxon>Leotiomycetes</taxon>
        <taxon>Helotiales</taxon>
        <taxon>Helotiales incertae sedis</taxon>
        <taxon>Amylocarpus</taxon>
    </lineage>
</organism>
<name>A0A9P7YKV1_9HELO</name>
<gene>
    <name evidence="2" type="ORF">BJ875DRAFT_541967</name>
</gene>
<reference evidence="2" key="1">
    <citation type="journal article" date="2021" name="IMA Fungus">
        <title>Genomic characterization of three marine fungi, including Emericellopsis atlantica sp. nov. with signatures of a generalist lifestyle and marine biomass degradation.</title>
        <authorList>
            <person name="Hagestad O.C."/>
            <person name="Hou L."/>
            <person name="Andersen J.H."/>
            <person name="Hansen E.H."/>
            <person name="Altermark B."/>
            <person name="Li C."/>
            <person name="Kuhnert E."/>
            <person name="Cox R.J."/>
            <person name="Crous P.W."/>
            <person name="Spatafora J.W."/>
            <person name="Lail K."/>
            <person name="Amirebrahimi M."/>
            <person name="Lipzen A."/>
            <person name="Pangilinan J."/>
            <person name="Andreopoulos W."/>
            <person name="Hayes R.D."/>
            <person name="Ng V."/>
            <person name="Grigoriev I.V."/>
            <person name="Jackson S.A."/>
            <person name="Sutton T.D.S."/>
            <person name="Dobson A.D.W."/>
            <person name="Rama T."/>
        </authorList>
    </citation>
    <scope>NUCLEOTIDE SEQUENCE</scope>
    <source>
        <strain evidence="2">TRa018bII</strain>
    </source>
</reference>
<dbReference type="AlphaFoldDB" id="A0A9P7YKV1"/>
<dbReference type="EMBL" id="MU251426">
    <property type="protein sequence ID" value="KAG9235643.1"/>
    <property type="molecule type" value="Genomic_DNA"/>
</dbReference>
<dbReference type="InterPro" id="IPR007849">
    <property type="entry name" value="ATP10"/>
</dbReference>
<dbReference type="Pfam" id="PF05176">
    <property type="entry name" value="ATP-synt_10"/>
    <property type="match status" value="1"/>
</dbReference>
<comment type="caution">
    <text evidence="2">The sequence shown here is derived from an EMBL/GenBank/DDBJ whole genome shotgun (WGS) entry which is preliminary data.</text>
</comment>
<keyword evidence="3" id="KW-1185">Reference proteome</keyword>
<protein>
    <submittedName>
        <fullName evidence="2">ATP10 protein-domain-containing protein</fullName>
    </submittedName>
</protein>
<proteinExistence type="predicted"/>
<dbReference type="GO" id="GO:0033615">
    <property type="term" value="P:mitochondrial proton-transporting ATP synthase complex assembly"/>
    <property type="evidence" value="ECO:0007669"/>
    <property type="project" value="TreeGrafter"/>
</dbReference>
<accession>A0A9P7YKV1</accession>
<dbReference type="OrthoDB" id="17089at2759"/>
<evidence type="ECO:0000256" key="1">
    <source>
        <dbReference type="SAM" id="MobiDB-lite"/>
    </source>
</evidence>
<dbReference type="PANTHER" id="PTHR28106:SF1">
    <property type="entry name" value="MITOCHONDRIAL ATPASE COMPLEX SUBUNIT ATP10"/>
    <property type="match status" value="1"/>
</dbReference>
<evidence type="ECO:0000313" key="2">
    <source>
        <dbReference type="EMBL" id="KAG9235643.1"/>
    </source>
</evidence>
<dbReference type="GO" id="GO:0005743">
    <property type="term" value="C:mitochondrial inner membrane"/>
    <property type="evidence" value="ECO:0007669"/>
    <property type="project" value="TreeGrafter"/>
</dbReference>
<dbReference type="PANTHER" id="PTHR28106">
    <property type="entry name" value="MITOCHONDRIAL ATPASE COMPLEX SUBUNIT ATP10"/>
    <property type="match status" value="1"/>
</dbReference>
<feature type="region of interest" description="Disordered" evidence="1">
    <location>
        <begin position="325"/>
        <end position="356"/>
    </location>
</feature>
<dbReference type="Proteomes" id="UP000824998">
    <property type="component" value="Unassembled WGS sequence"/>
</dbReference>
<evidence type="ECO:0000313" key="3">
    <source>
        <dbReference type="Proteomes" id="UP000824998"/>
    </source>
</evidence>
<feature type="compositionally biased region" description="Basic and acidic residues" evidence="1">
    <location>
        <begin position="342"/>
        <end position="356"/>
    </location>
</feature>
<sequence length="356" mass="40130">MILSRGPLRSANAAYDVGACLFCQWRAFSCSYICLDQKPSRQSKPSPSPVASTTDEPPSTIPSPLEDAPRAYGRSHETFTPRPLQRPIGVPDRPQAGDNTGIDHRSLRQRRDDFVDYDKHLARRKQLTHKVASPYFREWDNMRFSKGKTFIAPPRIFKSDLALYFPNLRGQTLIKDKAPMDTTPLFEDKVSIVSVFSTRWAENQAATFVSEKSNPGLLEVIKASGGIAQMVQLNVEENWMKAMLVKLFMPSLRKTLGQEQWRRYFLIRKGFGERLREAIGLLNTKVGYIYVLDGNCKIRWAGSGLSEPEEREGLVRAVKRLVDDAKAPKTKSTTARIPSSKTDPRNTKEKPALSAA</sequence>